<comment type="caution">
    <text evidence="4">The sequence shown here is derived from an EMBL/GenBank/DDBJ whole genome shotgun (WGS) entry which is preliminary data.</text>
</comment>
<feature type="region of interest" description="Disordered" evidence="2">
    <location>
        <begin position="1"/>
        <end position="74"/>
    </location>
</feature>
<dbReference type="GO" id="GO:0004497">
    <property type="term" value="F:monooxygenase activity"/>
    <property type="evidence" value="ECO:0007669"/>
    <property type="project" value="TreeGrafter"/>
</dbReference>
<protein>
    <recommendedName>
        <fullName evidence="3">EF-hand domain-containing protein</fullName>
    </recommendedName>
</protein>
<evidence type="ECO:0000313" key="4">
    <source>
        <dbReference type="EMBL" id="GBB95203.1"/>
    </source>
</evidence>
<dbReference type="Proteomes" id="UP000247702">
    <property type="component" value="Unassembled WGS sequence"/>
</dbReference>
<dbReference type="InterPro" id="IPR002048">
    <property type="entry name" value="EF_hand_dom"/>
</dbReference>
<dbReference type="STRING" id="94130.A0A2Z6QYD1"/>
<dbReference type="EMBL" id="BEXD01001668">
    <property type="protein sequence ID" value="GBB95203.1"/>
    <property type="molecule type" value="Genomic_DNA"/>
</dbReference>
<dbReference type="AlphaFoldDB" id="A0A2Z6QYD1"/>
<evidence type="ECO:0000313" key="5">
    <source>
        <dbReference type="Proteomes" id="UP000247702"/>
    </source>
</evidence>
<accession>A0A2Z6QYD1</accession>
<evidence type="ECO:0000259" key="3">
    <source>
        <dbReference type="PROSITE" id="PS50222"/>
    </source>
</evidence>
<dbReference type="InterPro" id="IPR007736">
    <property type="entry name" value="Caleosin-related"/>
</dbReference>
<feature type="compositionally biased region" description="Low complexity" evidence="2">
    <location>
        <begin position="1"/>
        <end position="12"/>
    </location>
</feature>
<reference evidence="4 5" key="1">
    <citation type="submission" date="2017-11" db="EMBL/GenBank/DDBJ databases">
        <title>The genome of Rhizophagus clarus HR1 reveals common genetic basis of auxotrophy among arbuscular mycorrhizal fungi.</title>
        <authorList>
            <person name="Kobayashi Y."/>
        </authorList>
    </citation>
    <scope>NUCLEOTIDE SEQUENCE [LARGE SCALE GENOMIC DNA]</scope>
    <source>
        <strain evidence="4 5">HR1</strain>
    </source>
</reference>
<dbReference type="PANTHER" id="PTHR31495:SF0">
    <property type="entry name" value="BINDING PROTEIN CALEOSIN, PUTATIVE (AFU_ORTHOLOGUE AFUA_5G13750)-RELATED"/>
    <property type="match status" value="1"/>
</dbReference>
<evidence type="ECO:0000256" key="2">
    <source>
        <dbReference type="SAM" id="MobiDB-lite"/>
    </source>
</evidence>
<dbReference type="SUPFAM" id="SSF47473">
    <property type="entry name" value="EF-hand"/>
    <property type="match status" value="1"/>
</dbReference>
<organism evidence="4 5">
    <name type="scientific">Rhizophagus clarus</name>
    <dbReference type="NCBI Taxonomy" id="94130"/>
    <lineage>
        <taxon>Eukaryota</taxon>
        <taxon>Fungi</taxon>
        <taxon>Fungi incertae sedis</taxon>
        <taxon>Mucoromycota</taxon>
        <taxon>Glomeromycotina</taxon>
        <taxon>Glomeromycetes</taxon>
        <taxon>Glomerales</taxon>
        <taxon>Glomeraceae</taxon>
        <taxon>Rhizophagus</taxon>
    </lineage>
</organism>
<feature type="domain" description="EF-hand" evidence="3">
    <location>
        <begin position="215"/>
        <end position="250"/>
    </location>
</feature>
<evidence type="ECO:0000256" key="1">
    <source>
        <dbReference type="ARBA" id="ARBA00006765"/>
    </source>
</evidence>
<proteinExistence type="inferred from homology"/>
<gene>
    <name evidence="4" type="ORF">RclHR1_00250001</name>
</gene>
<name>A0A2Z6QYD1_9GLOM</name>
<dbReference type="InterPro" id="IPR011992">
    <property type="entry name" value="EF-hand-dom_pair"/>
</dbReference>
<sequence length="321" mass="36449">MSQNNNENIGNNLQHGPDISARGDQFIVQENKKNKKNERHQDNKNQDHNKNEQTDRSIFHKKDEQNSHKIQEKDIITEAKDSPITKERKVPKDLCETLGNAGEPRAIIAATKEKPNGTPGRSTSKSVLQQHVEFWDADHKGVISPLDTWRGFRKLGFSLVYSAIAVGVINGGLSYPTQKSWIPILGNPFFKIYVGTLYKAKHGSDSETFDTEGRFVPEKFEEVFSKYDRDNKGGLSFNDIVQIIRGNANAFDPYGWIAASFEWGTLYFLCEKDGIVSKEDLRSCFDGTLFYRMEQTEERRKKGVPIIKSSVNININSAKEE</sequence>
<dbReference type="PROSITE" id="PS50222">
    <property type="entry name" value="EF_HAND_2"/>
    <property type="match status" value="1"/>
</dbReference>
<feature type="compositionally biased region" description="Basic and acidic residues" evidence="2">
    <location>
        <begin position="39"/>
        <end position="74"/>
    </location>
</feature>
<keyword evidence="5" id="KW-1185">Reference proteome</keyword>
<dbReference type="Gene3D" id="1.10.238.10">
    <property type="entry name" value="EF-hand"/>
    <property type="match status" value="1"/>
</dbReference>
<dbReference type="PANTHER" id="PTHR31495">
    <property type="entry name" value="PEROXYGENASE 3-RELATED"/>
    <property type="match status" value="1"/>
</dbReference>
<comment type="similarity">
    <text evidence="1">Belongs to the caleosin family.</text>
</comment>
<dbReference type="GO" id="GO:0005509">
    <property type="term" value="F:calcium ion binding"/>
    <property type="evidence" value="ECO:0007669"/>
    <property type="project" value="InterPro"/>
</dbReference>
<dbReference type="Pfam" id="PF05042">
    <property type="entry name" value="Caleosin"/>
    <property type="match status" value="1"/>
</dbReference>